<reference evidence="3" key="1">
    <citation type="submission" date="2023-07" db="EMBL/GenBank/DDBJ databases">
        <title>Whole genome shotgun sequence of Streptomyces cacaoi subsp. asoensis NBRC 13813.</title>
        <authorList>
            <person name="Komaki H."/>
            <person name="Tamura T."/>
        </authorList>
    </citation>
    <scope>NUCLEOTIDE SEQUENCE [LARGE SCALE GENOMIC DNA]</scope>
    <source>
        <strain evidence="3">NBRC 13813</strain>
    </source>
</reference>
<name>A0ABQ3RS44_9ACTN</name>
<keyword evidence="1" id="KW-0732">Signal</keyword>
<organism evidence="2 3">
    <name type="scientific">Streptomyces asoensis</name>
    <dbReference type="NCBI Taxonomy" id="249586"/>
    <lineage>
        <taxon>Bacteria</taxon>
        <taxon>Bacillati</taxon>
        <taxon>Actinomycetota</taxon>
        <taxon>Actinomycetes</taxon>
        <taxon>Kitasatosporales</taxon>
        <taxon>Streptomycetaceae</taxon>
        <taxon>Streptomyces</taxon>
    </lineage>
</organism>
<evidence type="ECO:0000313" key="2">
    <source>
        <dbReference type="EMBL" id="GHI58671.1"/>
    </source>
</evidence>
<protein>
    <submittedName>
        <fullName evidence="2">Uncharacterized protein</fullName>
    </submittedName>
</protein>
<evidence type="ECO:0000313" key="3">
    <source>
        <dbReference type="Proteomes" id="UP000649259"/>
    </source>
</evidence>
<accession>A0ABQ3RS44</accession>
<keyword evidence="3" id="KW-1185">Reference proteome</keyword>
<comment type="caution">
    <text evidence="2">The sequence shown here is derived from an EMBL/GenBank/DDBJ whole genome shotgun (WGS) entry which is preliminary data.</text>
</comment>
<sequence length="138" mass="15091">MLAAVCALAFGATGGTAQATAGGWQYWGNFSWNGVRFPSGSLYHEVRGSGLRLTGDVASFASVGSVCDFWIDFDYYARGQRYLHVQGAEQRRCARSYATGWRPQGGSRIMRTGQGCATLYAWTPSRVATIARQCHHIQ</sequence>
<evidence type="ECO:0000256" key="1">
    <source>
        <dbReference type="SAM" id="SignalP"/>
    </source>
</evidence>
<proteinExistence type="predicted"/>
<feature type="chain" id="PRO_5046145276" evidence="1">
    <location>
        <begin position="20"/>
        <end position="138"/>
    </location>
</feature>
<feature type="signal peptide" evidence="1">
    <location>
        <begin position="1"/>
        <end position="19"/>
    </location>
</feature>
<dbReference type="Proteomes" id="UP000649259">
    <property type="component" value="Unassembled WGS sequence"/>
</dbReference>
<gene>
    <name evidence="2" type="ORF">Saso_03210</name>
</gene>
<dbReference type="EMBL" id="BNEB01000001">
    <property type="protein sequence ID" value="GHI58671.1"/>
    <property type="molecule type" value="Genomic_DNA"/>
</dbReference>